<dbReference type="EMBL" id="VDFQ02000002">
    <property type="protein sequence ID" value="KAA1423716.1"/>
    <property type="molecule type" value="Genomic_DNA"/>
</dbReference>
<comment type="caution">
    <text evidence="1">The sequence shown here is derived from an EMBL/GenBank/DDBJ whole genome shotgun (WGS) entry which is preliminary data.</text>
</comment>
<dbReference type="RefSeq" id="WP_149769235.1">
    <property type="nucleotide sequence ID" value="NZ_VDFQ02000002.1"/>
</dbReference>
<dbReference type="AlphaFoldDB" id="A0A5Q6S033"/>
<reference evidence="1 2" key="1">
    <citation type="submission" date="2019-09" db="EMBL/GenBank/DDBJ databases">
        <title>Mumia zhuanghuii sp. nov. isolated from the intestinal contents of plateau pika (Ochotona curzoniae) in the Qinghai-Tibet plateau of China.</title>
        <authorList>
            <person name="Tian Z."/>
        </authorList>
    </citation>
    <scope>NUCLEOTIDE SEQUENCE [LARGE SCALE GENOMIC DNA]</scope>
    <source>
        <strain evidence="2">350</strain>
    </source>
</reference>
<gene>
    <name evidence="1" type="ORF">FE697_009075</name>
</gene>
<protein>
    <submittedName>
        <fullName evidence="1">Uncharacterized protein</fullName>
    </submittedName>
</protein>
<sequence length="74" mass="8136">MSDLRDDLERWERAGGTWRVVARTSARATVALCRCDGGEEVERLMSADPAVLDALAQRPSSDDNPWIRPPDPAG</sequence>
<proteinExistence type="predicted"/>
<dbReference type="Proteomes" id="UP000307768">
    <property type="component" value="Unassembled WGS sequence"/>
</dbReference>
<accession>A0A5Q6S033</accession>
<evidence type="ECO:0000313" key="2">
    <source>
        <dbReference type="Proteomes" id="UP000307768"/>
    </source>
</evidence>
<name>A0A5Q6S033_9ACTN</name>
<dbReference type="OrthoDB" id="3431291at2"/>
<organism evidence="1 2">
    <name type="scientific">Mumia zhuanghuii</name>
    <dbReference type="NCBI Taxonomy" id="2585211"/>
    <lineage>
        <taxon>Bacteria</taxon>
        <taxon>Bacillati</taxon>
        <taxon>Actinomycetota</taxon>
        <taxon>Actinomycetes</taxon>
        <taxon>Propionibacteriales</taxon>
        <taxon>Nocardioidaceae</taxon>
        <taxon>Mumia</taxon>
    </lineage>
</organism>
<evidence type="ECO:0000313" key="1">
    <source>
        <dbReference type="EMBL" id="KAA1423716.1"/>
    </source>
</evidence>